<evidence type="ECO:0000256" key="7">
    <source>
        <dbReference type="ARBA" id="ARBA00022884"/>
    </source>
</evidence>
<evidence type="ECO:0000256" key="9">
    <source>
        <dbReference type="PROSITE-ProRule" id="PRU00176"/>
    </source>
</evidence>
<feature type="region of interest" description="Disordered" evidence="10">
    <location>
        <begin position="1"/>
        <end position="56"/>
    </location>
</feature>
<dbReference type="GeneID" id="111119195"/>
<dbReference type="GO" id="GO:0005737">
    <property type="term" value="C:cytoplasm"/>
    <property type="evidence" value="ECO:0007669"/>
    <property type="project" value="UniProtKB-SubCell"/>
</dbReference>
<evidence type="ECO:0000256" key="8">
    <source>
        <dbReference type="ARBA" id="ARBA00023242"/>
    </source>
</evidence>
<dbReference type="OrthoDB" id="244061at2759"/>
<dbReference type="Proteomes" id="UP000694844">
    <property type="component" value="Chromosome 2"/>
</dbReference>
<comment type="similarity">
    <text evidence="3">Belongs to the BLOC1S2 family.</text>
</comment>
<feature type="compositionally biased region" description="Polar residues" evidence="10">
    <location>
        <begin position="1"/>
        <end position="10"/>
    </location>
</feature>
<dbReference type="Pfam" id="PF00076">
    <property type="entry name" value="RRM_1"/>
    <property type="match status" value="2"/>
</dbReference>
<dbReference type="RefSeq" id="XP_022314815.1">
    <property type="nucleotide sequence ID" value="XM_022459107.1"/>
</dbReference>
<evidence type="ECO:0000259" key="11">
    <source>
        <dbReference type="PROSITE" id="PS50102"/>
    </source>
</evidence>
<name>A0A8B8CGI1_CRAVI</name>
<dbReference type="Gene3D" id="3.30.70.330">
    <property type="match status" value="2"/>
</dbReference>
<dbReference type="SMART" id="SM00360">
    <property type="entry name" value="RRM"/>
    <property type="match status" value="2"/>
</dbReference>
<gene>
    <name evidence="13" type="primary">LOC111119195</name>
</gene>
<proteinExistence type="inferred from homology"/>
<dbReference type="InterPro" id="IPR012677">
    <property type="entry name" value="Nucleotide-bd_a/b_plait_sf"/>
</dbReference>
<organism evidence="12 13">
    <name type="scientific">Crassostrea virginica</name>
    <name type="common">Eastern oyster</name>
    <dbReference type="NCBI Taxonomy" id="6565"/>
    <lineage>
        <taxon>Eukaryota</taxon>
        <taxon>Metazoa</taxon>
        <taxon>Spiralia</taxon>
        <taxon>Lophotrochozoa</taxon>
        <taxon>Mollusca</taxon>
        <taxon>Bivalvia</taxon>
        <taxon>Autobranchia</taxon>
        <taxon>Pteriomorphia</taxon>
        <taxon>Ostreida</taxon>
        <taxon>Ostreoidea</taxon>
        <taxon>Ostreidae</taxon>
        <taxon>Crassostrea</taxon>
    </lineage>
</organism>
<evidence type="ECO:0000256" key="6">
    <source>
        <dbReference type="ARBA" id="ARBA00022737"/>
    </source>
</evidence>
<keyword evidence="4" id="KW-0488">Methylation</keyword>
<dbReference type="PANTHER" id="PTHR48033:SF10">
    <property type="entry name" value="RNA-BINDING PROTEIN SQUID"/>
    <property type="match status" value="1"/>
</dbReference>
<dbReference type="CDD" id="cd12325">
    <property type="entry name" value="RRM1_hnRNPA_hnRNPD_like"/>
    <property type="match status" value="1"/>
</dbReference>
<protein>
    <submittedName>
        <fullName evidence="13">Heterogeneous nuclear ribonucleoprotein D-like isoform X2</fullName>
    </submittedName>
</protein>
<keyword evidence="5" id="KW-0963">Cytoplasm</keyword>
<dbReference type="AlphaFoldDB" id="A0A8B8CGI1"/>
<keyword evidence="8" id="KW-0539">Nucleus</keyword>
<dbReference type="InterPro" id="IPR000504">
    <property type="entry name" value="RRM_dom"/>
</dbReference>
<evidence type="ECO:0000256" key="5">
    <source>
        <dbReference type="ARBA" id="ARBA00022490"/>
    </source>
</evidence>
<accession>A0A8B8CGI1</accession>
<dbReference type="InterPro" id="IPR035979">
    <property type="entry name" value="RBD_domain_sf"/>
</dbReference>
<dbReference type="PROSITE" id="PS50102">
    <property type="entry name" value="RRM"/>
    <property type="match status" value="2"/>
</dbReference>
<dbReference type="GO" id="GO:0003723">
    <property type="term" value="F:RNA binding"/>
    <property type="evidence" value="ECO:0007669"/>
    <property type="project" value="UniProtKB-UniRule"/>
</dbReference>
<evidence type="ECO:0000313" key="13">
    <source>
        <dbReference type="RefSeq" id="XP_022314815.1"/>
    </source>
</evidence>
<evidence type="ECO:0000256" key="1">
    <source>
        <dbReference type="ARBA" id="ARBA00004123"/>
    </source>
</evidence>
<evidence type="ECO:0000256" key="4">
    <source>
        <dbReference type="ARBA" id="ARBA00022481"/>
    </source>
</evidence>
<feature type="domain" description="RRM" evidence="11">
    <location>
        <begin position="59"/>
        <end position="136"/>
    </location>
</feature>
<comment type="subcellular location">
    <subcellularLocation>
        <location evidence="2">Cytoplasm</location>
    </subcellularLocation>
    <subcellularLocation>
        <location evidence="1">Nucleus</location>
    </subcellularLocation>
</comment>
<keyword evidence="7 9" id="KW-0694">RNA-binding</keyword>
<dbReference type="SUPFAM" id="SSF54928">
    <property type="entry name" value="RNA-binding domain, RBD"/>
    <property type="match status" value="2"/>
</dbReference>
<evidence type="ECO:0000256" key="10">
    <source>
        <dbReference type="SAM" id="MobiDB-lite"/>
    </source>
</evidence>
<dbReference type="GO" id="GO:0005654">
    <property type="term" value="C:nucleoplasm"/>
    <property type="evidence" value="ECO:0007669"/>
    <property type="project" value="TreeGrafter"/>
</dbReference>
<reference evidence="13" key="1">
    <citation type="submission" date="2025-08" db="UniProtKB">
        <authorList>
            <consortium name="RefSeq"/>
        </authorList>
    </citation>
    <scope>IDENTIFICATION</scope>
    <source>
        <tissue evidence="13">Whole sample</tissue>
    </source>
</reference>
<dbReference type="GO" id="GO:0000785">
    <property type="term" value="C:chromatin"/>
    <property type="evidence" value="ECO:0007669"/>
    <property type="project" value="TreeGrafter"/>
</dbReference>
<dbReference type="PANTHER" id="PTHR48033">
    <property type="entry name" value="RNA-BINDING (RRM/RBD/RNP MOTIFS) FAMILY PROTEIN"/>
    <property type="match status" value="1"/>
</dbReference>
<dbReference type="GO" id="GO:0010468">
    <property type="term" value="P:regulation of gene expression"/>
    <property type="evidence" value="ECO:0007669"/>
    <property type="project" value="TreeGrafter"/>
</dbReference>
<keyword evidence="12" id="KW-1185">Reference proteome</keyword>
<keyword evidence="6" id="KW-0677">Repeat</keyword>
<evidence type="ECO:0000313" key="12">
    <source>
        <dbReference type="Proteomes" id="UP000694844"/>
    </source>
</evidence>
<evidence type="ECO:0000256" key="3">
    <source>
        <dbReference type="ARBA" id="ARBA00008468"/>
    </source>
</evidence>
<feature type="domain" description="RRM" evidence="11">
    <location>
        <begin position="144"/>
        <end position="221"/>
    </location>
</feature>
<evidence type="ECO:0000256" key="2">
    <source>
        <dbReference type="ARBA" id="ARBA00004496"/>
    </source>
</evidence>
<dbReference type="FunFam" id="3.30.70.330:FF:000030">
    <property type="entry name" value="Heterogeneous nuclear ribonucleoprotein d0 isoform"/>
    <property type="match status" value="1"/>
</dbReference>
<feature type="compositionally biased region" description="Low complexity" evidence="10">
    <location>
        <begin position="11"/>
        <end position="30"/>
    </location>
</feature>
<sequence>MAEQQDYTYDQQANGEGGFEQFEQQQQNAEPMEGQETDYNASAGGGGEGSKVMDDDDDRKIFVGNLSWETSQKDLKDYFSKFGEVENCVLKQDLETKRSRGFGFVVFKDCCTVDKVLEEKTHNLGGRNIDPKKANPRKKEEVIKKIFVGKVDPSLTEAEIKDYFETFGEVKKIDLPYDKTKEQRRAFCFVEFKEEDAVKKITEQSVHKIKDQEVDVKKATQNNQSKRGRGSWYGYGGGRGGWQGYNQGYGYGGYGYGGYGQGGYGYGYDYYGGGPNYGNWGGYDQYYNNYGGYGGDGYDYYGYDQEVEVAVEVKEPPPPDVVQLCRETFQKSAEYLHGELEGTVEDYKLLETLNKITITKYTDMKELTENISKGLQDLNEKYKNLQPYLEQINQIDENVSALEQAAYKLDNYSKRLESKFKALEKR</sequence>
<dbReference type="InterPro" id="IPR019269">
    <property type="entry name" value="BLOC1_su2"/>
</dbReference>
<dbReference type="Pfam" id="PF10046">
    <property type="entry name" value="BLOC1_2"/>
    <property type="match status" value="1"/>
</dbReference>